<protein>
    <submittedName>
        <fullName evidence="1">Uncharacterized protein</fullName>
    </submittedName>
</protein>
<dbReference type="EMBL" id="JADILV010000050">
    <property type="protein sequence ID" value="MBO8483965.1"/>
    <property type="molecule type" value="Genomic_DNA"/>
</dbReference>
<reference evidence="1" key="1">
    <citation type="submission" date="2020-10" db="EMBL/GenBank/DDBJ databases">
        <authorList>
            <person name="Gilroy R."/>
        </authorList>
    </citation>
    <scope>NUCLEOTIDE SEQUENCE</scope>
    <source>
        <strain evidence="1">G3-8215</strain>
    </source>
</reference>
<sequence length="73" mass="8651">MYDSGSHRGGDYDMEPVCFIGILGKDTIFERTAPEWRDRYISEYTFREKTTGEVPDESISLRFVELDRFGQWF</sequence>
<proteinExistence type="predicted"/>
<reference evidence="1" key="2">
    <citation type="journal article" date="2021" name="PeerJ">
        <title>Extensive microbial diversity within the chicken gut microbiome revealed by metagenomics and culture.</title>
        <authorList>
            <person name="Gilroy R."/>
            <person name="Ravi A."/>
            <person name="Getino M."/>
            <person name="Pursley I."/>
            <person name="Horton D.L."/>
            <person name="Alikhan N.F."/>
            <person name="Baker D."/>
            <person name="Gharbi K."/>
            <person name="Hall N."/>
            <person name="Watson M."/>
            <person name="Adriaenssens E.M."/>
            <person name="Foster-Nyarko E."/>
            <person name="Jarju S."/>
            <person name="Secka A."/>
            <person name="Antonio M."/>
            <person name="Oren A."/>
            <person name="Chaudhuri R.R."/>
            <person name="La Ragione R."/>
            <person name="Hildebrand F."/>
            <person name="Pallen M.J."/>
        </authorList>
    </citation>
    <scope>NUCLEOTIDE SEQUENCE</scope>
    <source>
        <strain evidence="1">G3-8215</strain>
    </source>
</reference>
<evidence type="ECO:0000313" key="2">
    <source>
        <dbReference type="Proteomes" id="UP000725002"/>
    </source>
</evidence>
<comment type="caution">
    <text evidence="1">The sequence shown here is derived from an EMBL/GenBank/DDBJ whole genome shotgun (WGS) entry which is preliminary data.</text>
</comment>
<dbReference type="Proteomes" id="UP000725002">
    <property type="component" value="Unassembled WGS sequence"/>
</dbReference>
<gene>
    <name evidence="1" type="ORF">IAB75_07630</name>
</gene>
<organism evidence="1 2">
    <name type="scientific">Candidatus Cryptobacteroides avicola</name>
    <dbReference type="NCBI Taxonomy" id="2840757"/>
    <lineage>
        <taxon>Bacteria</taxon>
        <taxon>Pseudomonadati</taxon>
        <taxon>Bacteroidota</taxon>
        <taxon>Bacteroidia</taxon>
        <taxon>Bacteroidales</taxon>
        <taxon>Candidatus Cryptobacteroides</taxon>
    </lineage>
</organism>
<evidence type="ECO:0000313" key="1">
    <source>
        <dbReference type="EMBL" id="MBO8483965.1"/>
    </source>
</evidence>
<accession>A0A940DSN9</accession>
<name>A0A940DSN9_9BACT</name>
<dbReference type="AlphaFoldDB" id="A0A940DSN9"/>